<dbReference type="AlphaFoldDB" id="A0A6V7HIU4"/>
<sequence length="78" mass="9456">SVHQQKQTIKFILSLRFVWNLILFTCVSYLVQRKYITYIRMERPIRIRQHCVTTLTYCESHVFDRQCLQEKDCDANSV</sequence>
<organism evidence="2 3">
    <name type="scientific">Heterotrigona itama</name>
    <dbReference type="NCBI Taxonomy" id="395501"/>
    <lineage>
        <taxon>Eukaryota</taxon>
        <taxon>Metazoa</taxon>
        <taxon>Ecdysozoa</taxon>
        <taxon>Arthropoda</taxon>
        <taxon>Hexapoda</taxon>
        <taxon>Insecta</taxon>
        <taxon>Pterygota</taxon>
        <taxon>Neoptera</taxon>
        <taxon>Endopterygota</taxon>
        <taxon>Hymenoptera</taxon>
        <taxon>Apocrita</taxon>
        <taxon>Aculeata</taxon>
        <taxon>Apoidea</taxon>
        <taxon>Anthophila</taxon>
        <taxon>Apidae</taxon>
        <taxon>Heterotrigona</taxon>
    </lineage>
</organism>
<keyword evidence="3" id="KW-1185">Reference proteome</keyword>
<evidence type="ECO:0000313" key="2">
    <source>
        <dbReference type="EMBL" id="CAD1480701.1"/>
    </source>
</evidence>
<gene>
    <name evidence="2" type="ORF">MHI_LOCUS958367</name>
</gene>
<comment type="caution">
    <text evidence="2">The sequence shown here is derived from an EMBL/GenBank/DDBJ whole genome shotgun (WGS) entry which is preliminary data.</text>
</comment>
<reference evidence="2" key="1">
    <citation type="submission" date="2020-07" db="EMBL/GenBank/DDBJ databases">
        <authorList>
            <person name="Nazaruddin N."/>
        </authorList>
    </citation>
    <scope>NUCLEOTIDE SEQUENCE</scope>
</reference>
<keyword evidence="1" id="KW-1133">Transmembrane helix</keyword>
<feature type="non-terminal residue" evidence="2">
    <location>
        <position position="1"/>
    </location>
</feature>
<keyword evidence="1" id="KW-0472">Membrane</keyword>
<keyword evidence="1" id="KW-0812">Transmembrane</keyword>
<evidence type="ECO:0000313" key="3">
    <source>
        <dbReference type="Proteomes" id="UP000752696"/>
    </source>
</evidence>
<proteinExistence type="predicted"/>
<dbReference type="EMBL" id="CAJDYZ010012555">
    <property type="protein sequence ID" value="CAD1480701.1"/>
    <property type="molecule type" value="Genomic_DNA"/>
</dbReference>
<evidence type="ECO:0000256" key="1">
    <source>
        <dbReference type="SAM" id="Phobius"/>
    </source>
</evidence>
<accession>A0A6V7HIU4</accession>
<name>A0A6V7HIU4_9HYME</name>
<protein>
    <submittedName>
        <fullName evidence="2">Uncharacterized protein</fullName>
    </submittedName>
</protein>
<feature type="transmembrane region" description="Helical" evidence="1">
    <location>
        <begin position="12"/>
        <end position="31"/>
    </location>
</feature>
<dbReference type="Proteomes" id="UP000752696">
    <property type="component" value="Unassembled WGS sequence"/>
</dbReference>